<evidence type="ECO:0000259" key="4">
    <source>
        <dbReference type="PROSITE" id="PS51118"/>
    </source>
</evidence>
<dbReference type="Proteomes" id="UP001597286">
    <property type="component" value="Unassembled WGS sequence"/>
</dbReference>
<evidence type="ECO:0000313" key="6">
    <source>
        <dbReference type="Proteomes" id="UP001597286"/>
    </source>
</evidence>
<dbReference type="EMBL" id="JBHUFB010000013">
    <property type="protein sequence ID" value="MFD1814262.1"/>
    <property type="molecule type" value="Genomic_DNA"/>
</dbReference>
<proteinExistence type="predicted"/>
<evidence type="ECO:0000256" key="1">
    <source>
        <dbReference type="ARBA" id="ARBA00023015"/>
    </source>
</evidence>
<evidence type="ECO:0000313" key="5">
    <source>
        <dbReference type="EMBL" id="MFD1814262.1"/>
    </source>
</evidence>
<keyword evidence="3" id="KW-0804">Transcription</keyword>
<dbReference type="InterPro" id="IPR002577">
    <property type="entry name" value="HTH_HxlR"/>
</dbReference>
<dbReference type="Gene3D" id="1.10.10.10">
    <property type="entry name" value="Winged helix-like DNA-binding domain superfamily/Winged helix DNA-binding domain"/>
    <property type="match status" value="1"/>
</dbReference>
<feature type="domain" description="HTH hxlR-type" evidence="4">
    <location>
        <begin position="19"/>
        <end position="118"/>
    </location>
</feature>
<dbReference type="PANTHER" id="PTHR33204">
    <property type="entry name" value="TRANSCRIPTIONAL REGULATOR, MARR FAMILY"/>
    <property type="match status" value="1"/>
</dbReference>
<dbReference type="PANTHER" id="PTHR33204:SF18">
    <property type="entry name" value="TRANSCRIPTIONAL REGULATORY PROTEIN"/>
    <property type="match status" value="1"/>
</dbReference>
<dbReference type="SUPFAM" id="SSF46785">
    <property type="entry name" value="Winged helix' DNA-binding domain"/>
    <property type="match status" value="1"/>
</dbReference>
<name>A0ABW4P6X2_9NOCA</name>
<keyword evidence="6" id="KW-1185">Reference proteome</keyword>
<dbReference type="InterPro" id="IPR036390">
    <property type="entry name" value="WH_DNA-bd_sf"/>
</dbReference>
<keyword evidence="2" id="KW-0238">DNA-binding</keyword>
<keyword evidence="1" id="KW-0805">Transcription regulation</keyword>
<dbReference type="PROSITE" id="PS51118">
    <property type="entry name" value="HTH_HXLR"/>
    <property type="match status" value="1"/>
</dbReference>
<evidence type="ECO:0000256" key="3">
    <source>
        <dbReference type="ARBA" id="ARBA00023163"/>
    </source>
</evidence>
<organism evidence="5 6">
    <name type="scientific">Rhodococcus gannanensis</name>
    <dbReference type="NCBI Taxonomy" id="1960308"/>
    <lineage>
        <taxon>Bacteria</taxon>
        <taxon>Bacillati</taxon>
        <taxon>Actinomycetota</taxon>
        <taxon>Actinomycetes</taxon>
        <taxon>Mycobacteriales</taxon>
        <taxon>Nocardiaceae</taxon>
        <taxon>Rhodococcus</taxon>
    </lineage>
</organism>
<dbReference type="Pfam" id="PF01638">
    <property type="entry name" value="HxlR"/>
    <property type="match status" value="1"/>
</dbReference>
<evidence type="ECO:0000256" key="2">
    <source>
        <dbReference type="ARBA" id="ARBA00023125"/>
    </source>
</evidence>
<reference evidence="6" key="1">
    <citation type="journal article" date="2019" name="Int. J. Syst. Evol. Microbiol.">
        <title>The Global Catalogue of Microorganisms (GCM) 10K type strain sequencing project: providing services to taxonomists for standard genome sequencing and annotation.</title>
        <authorList>
            <consortium name="The Broad Institute Genomics Platform"/>
            <consortium name="The Broad Institute Genome Sequencing Center for Infectious Disease"/>
            <person name="Wu L."/>
            <person name="Ma J."/>
        </authorList>
    </citation>
    <scope>NUCLEOTIDE SEQUENCE [LARGE SCALE GENOMIC DNA]</scope>
    <source>
        <strain evidence="6">DT72</strain>
    </source>
</reference>
<dbReference type="RefSeq" id="WP_378486874.1">
    <property type="nucleotide sequence ID" value="NZ_JBHUFB010000013.1"/>
</dbReference>
<gene>
    <name evidence="5" type="ORF">ACFSJG_18750</name>
</gene>
<sequence length="164" mass="17980">MKLQGPLADRSAWDADERCSISRAMGIVGTRSAMLLLREAYYGTTRFDDFARRVGITDAVASARLKELVDAGLLAKHPYREPGQRTRYEYVLTDMGRDLLPAVIALMQWGDKYLQQGGGPLQVVDDATGESVSVRVRTESGDDVALDDLRLRVNTPPAADATHG</sequence>
<comment type="caution">
    <text evidence="5">The sequence shown here is derived from an EMBL/GenBank/DDBJ whole genome shotgun (WGS) entry which is preliminary data.</text>
</comment>
<accession>A0ABW4P6X2</accession>
<protein>
    <submittedName>
        <fullName evidence="5">Winged helix-turn-helix transcriptional regulator</fullName>
    </submittedName>
</protein>
<dbReference type="InterPro" id="IPR036388">
    <property type="entry name" value="WH-like_DNA-bd_sf"/>
</dbReference>